<keyword evidence="3" id="KW-0805">Transcription regulation</keyword>
<gene>
    <name evidence="9" type="primary">GIN1_10</name>
    <name evidence="9" type="ORF">LTR91_026548</name>
</gene>
<dbReference type="EMBL" id="JAUJLE010001228">
    <property type="protein sequence ID" value="KAK0949328.1"/>
    <property type="molecule type" value="Genomic_DNA"/>
</dbReference>
<feature type="compositionally biased region" description="Low complexity" evidence="7">
    <location>
        <begin position="1"/>
        <end position="13"/>
    </location>
</feature>
<evidence type="ECO:0000256" key="4">
    <source>
        <dbReference type="ARBA" id="ARBA00023125"/>
    </source>
</evidence>
<dbReference type="PANTHER" id="PTHR47540">
    <property type="entry name" value="THIAMINE REPRESSIBLE GENES REGULATORY PROTEIN THI5"/>
    <property type="match status" value="1"/>
</dbReference>
<proteinExistence type="predicted"/>
<evidence type="ECO:0000313" key="9">
    <source>
        <dbReference type="EMBL" id="KAK0949328.1"/>
    </source>
</evidence>
<dbReference type="InterPro" id="IPR007219">
    <property type="entry name" value="XnlR_reg_dom"/>
</dbReference>
<dbReference type="GO" id="GO:0043565">
    <property type="term" value="F:sequence-specific DNA binding"/>
    <property type="evidence" value="ECO:0007669"/>
    <property type="project" value="TreeGrafter"/>
</dbReference>
<dbReference type="GO" id="GO:0008270">
    <property type="term" value="F:zinc ion binding"/>
    <property type="evidence" value="ECO:0007669"/>
    <property type="project" value="InterPro"/>
</dbReference>
<dbReference type="GO" id="GO:0006351">
    <property type="term" value="P:DNA-templated transcription"/>
    <property type="evidence" value="ECO:0007669"/>
    <property type="project" value="InterPro"/>
</dbReference>
<dbReference type="InterPro" id="IPR051711">
    <property type="entry name" value="Stress_Response_Reg"/>
</dbReference>
<evidence type="ECO:0000256" key="7">
    <source>
        <dbReference type="SAM" id="MobiDB-lite"/>
    </source>
</evidence>
<comment type="subcellular location">
    <subcellularLocation>
        <location evidence="1">Nucleus</location>
    </subcellularLocation>
</comment>
<evidence type="ECO:0000256" key="1">
    <source>
        <dbReference type="ARBA" id="ARBA00004123"/>
    </source>
</evidence>
<dbReference type="Proteomes" id="UP001175353">
    <property type="component" value="Unassembled WGS sequence"/>
</dbReference>
<keyword evidence="4" id="KW-0238">DNA-binding</keyword>
<keyword evidence="10" id="KW-1185">Reference proteome</keyword>
<dbReference type="SMART" id="SM00906">
    <property type="entry name" value="Fungal_trans"/>
    <property type="match status" value="1"/>
</dbReference>
<keyword evidence="5" id="KW-0804">Transcription</keyword>
<comment type="caution">
    <text evidence="9">The sequence shown here is derived from an EMBL/GenBank/DDBJ whole genome shotgun (WGS) entry which is preliminary data.</text>
</comment>
<dbReference type="GO" id="GO:0045944">
    <property type="term" value="P:positive regulation of transcription by RNA polymerase II"/>
    <property type="evidence" value="ECO:0007669"/>
    <property type="project" value="TreeGrafter"/>
</dbReference>
<dbReference type="Pfam" id="PF04082">
    <property type="entry name" value="Fungal_trans"/>
    <property type="match status" value="1"/>
</dbReference>
<dbReference type="AlphaFoldDB" id="A0AAN6GX77"/>
<reference evidence="9" key="1">
    <citation type="submission" date="2023-06" db="EMBL/GenBank/DDBJ databases">
        <title>Black Yeasts Isolated from many extreme environments.</title>
        <authorList>
            <person name="Coleine C."/>
            <person name="Stajich J.E."/>
            <person name="Selbmann L."/>
        </authorList>
    </citation>
    <scope>NUCLEOTIDE SEQUENCE</scope>
    <source>
        <strain evidence="9">CCFEE 5200</strain>
    </source>
</reference>
<dbReference type="GO" id="GO:0005634">
    <property type="term" value="C:nucleus"/>
    <property type="evidence" value="ECO:0007669"/>
    <property type="project" value="UniProtKB-SubCell"/>
</dbReference>
<keyword evidence="6" id="KW-0539">Nucleus</keyword>
<organism evidence="9 10">
    <name type="scientific">Friedmanniomyces endolithicus</name>
    <dbReference type="NCBI Taxonomy" id="329885"/>
    <lineage>
        <taxon>Eukaryota</taxon>
        <taxon>Fungi</taxon>
        <taxon>Dikarya</taxon>
        <taxon>Ascomycota</taxon>
        <taxon>Pezizomycotina</taxon>
        <taxon>Dothideomycetes</taxon>
        <taxon>Dothideomycetidae</taxon>
        <taxon>Mycosphaerellales</taxon>
        <taxon>Teratosphaeriaceae</taxon>
        <taxon>Friedmanniomyces</taxon>
    </lineage>
</organism>
<name>A0AAN6GX77_9PEZI</name>
<keyword evidence="2" id="KW-0862">Zinc</keyword>
<sequence>MLSSSSGSQSQSQTNRTEDSESPPSSVEEGEARQDDMIETIVGADERHLNGTPSDRNENATQEPIDLVRDPGDYGGLSLLRRVHKLCKHVSGMKLDGDIDLPNDDLSASFEVAPPDTDPSISWETFALLPSRESVTKAIDIVVDEATCNMHFLTRANLQQTADEVFEDMETESTAHARRPLALIYAVVALRRLSYPIGQSAKGAKQTTTLNGLRYFRACRALLDPASCRDLISLQTLLCLILYTNGASMLSTCYSYICMAVAASLQMGLFTELSRQDLAEEKSTRRMMFSVLSICDTFVTLALGLPRTLRDIDPQRSLPIADKPTDIRSPLYGT</sequence>
<evidence type="ECO:0000256" key="2">
    <source>
        <dbReference type="ARBA" id="ARBA00022833"/>
    </source>
</evidence>
<feature type="compositionally biased region" description="Polar residues" evidence="7">
    <location>
        <begin position="51"/>
        <end position="62"/>
    </location>
</feature>
<evidence type="ECO:0000256" key="5">
    <source>
        <dbReference type="ARBA" id="ARBA00023163"/>
    </source>
</evidence>
<protein>
    <submittedName>
        <fullName evidence="9">Gypsy retrotransposon integrase-like protein 1</fullName>
    </submittedName>
</protein>
<evidence type="ECO:0000256" key="6">
    <source>
        <dbReference type="ARBA" id="ARBA00023242"/>
    </source>
</evidence>
<feature type="domain" description="Xylanolytic transcriptional activator regulatory" evidence="8">
    <location>
        <begin position="253"/>
        <end position="325"/>
    </location>
</feature>
<evidence type="ECO:0000313" key="10">
    <source>
        <dbReference type="Proteomes" id="UP001175353"/>
    </source>
</evidence>
<feature type="region of interest" description="Disordered" evidence="7">
    <location>
        <begin position="1"/>
        <end position="69"/>
    </location>
</feature>
<dbReference type="CDD" id="cd12148">
    <property type="entry name" value="fungal_TF_MHR"/>
    <property type="match status" value="1"/>
</dbReference>
<dbReference type="PANTHER" id="PTHR47540:SF1">
    <property type="entry name" value="ACTIVATOR OF STRESS GENES 1-RELATED"/>
    <property type="match status" value="1"/>
</dbReference>
<evidence type="ECO:0000259" key="8">
    <source>
        <dbReference type="SMART" id="SM00906"/>
    </source>
</evidence>
<accession>A0AAN6GX77</accession>
<evidence type="ECO:0000256" key="3">
    <source>
        <dbReference type="ARBA" id="ARBA00023015"/>
    </source>
</evidence>